<evidence type="ECO:0000313" key="2">
    <source>
        <dbReference type="Proteomes" id="UP000591948"/>
    </source>
</evidence>
<sequence length="27" mass="3099">LLAQKAQHIREKLTGKLLREPTIKEIA</sequence>
<protein>
    <submittedName>
        <fullName evidence="1">Uncharacterized protein</fullName>
    </submittedName>
</protein>
<comment type="caution">
    <text evidence="1">The sequence shown here is derived from an EMBL/GenBank/DDBJ whole genome shotgun (WGS) entry which is preliminary data.</text>
</comment>
<dbReference type="Proteomes" id="UP000591948">
    <property type="component" value="Unassembled WGS sequence"/>
</dbReference>
<proteinExistence type="predicted"/>
<dbReference type="Gene3D" id="1.10.10.10">
    <property type="entry name" value="Winged helix-like DNA-binding domain superfamily/Winged helix DNA-binding domain"/>
    <property type="match status" value="1"/>
</dbReference>
<gene>
    <name evidence="1" type="ORF">HKBW3S33_02422</name>
</gene>
<dbReference type="AlphaFoldDB" id="A0A6V8PDX1"/>
<feature type="non-terminal residue" evidence="1">
    <location>
        <position position="1"/>
    </location>
</feature>
<name>A0A6V8PDX1_9ACTN</name>
<evidence type="ECO:0000313" key="1">
    <source>
        <dbReference type="EMBL" id="GFP29006.1"/>
    </source>
</evidence>
<accession>A0A6V8PDX1</accession>
<dbReference type="InterPro" id="IPR036388">
    <property type="entry name" value="WH-like_DNA-bd_sf"/>
</dbReference>
<keyword evidence="2" id="KW-1185">Reference proteome</keyword>
<dbReference type="EMBL" id="BLRY01000568">
    <property type="protein sequence ID" value="GFP29006.1"/>
    <property type="molecule type" value="Genomic_DNA"/>
</dbReference>
<organism evidence="1 2">
    <name type="scientific">Candidatus Hakubella thermalkaliphila</name>
    <dbReference type="NCBI Taxonomy" id="2754717"/>
    <lineage>
        <taxon>Bacteria</taxon>
        <taxon>Bacillati</taxon>
        <taxon>Actinomycetota</taxon>
        <taxon>Actinomycetota incertae sedis</taxon>
        <taxon>Candidatus Hakubellales</taxon>
        <taxon>Candidatus Hakubellaceae</taxon>
        <taxon>Candidatus Hakubella</taxon>
    </lineage>
</organism>
<reference evidence="1 2" key="1">
    <citation type="journal article" date="2020" name="Front. Microbiol.">
        <title>Single-cell genomics of novel Actinobacteria with the Wood-Ljungdahl pathway discovered in a serpentinizing system.</title>
        <authorList>
            <person name="Merino N."/>
            <person name="Kawai M."/>
            <person name="Boyd E.S."/>
            <person name="Colman D.R."/>
            <person name="McGlynn S.E."/>
            <person name="Nealson K.H."/>
            <person name="Kurokawa K."/>
            <person name="Hongoh Y."/>
        </authorList>
    </citation>
    <scope>NUCLEOTIDE SEQUENCE [LARGE SCALE GENOMIC DNA]</scope>
    <source>
        <strain evidence="1 2">S33</strain>
    </source>
</reference>